<dbReference type="CDD" id="cd02976">
    <property type="entry name" value="NrdH"/>
    <property type="match status" value="1"/>
</dbReference>
<comment type="caution">
    <text evidence="2">The sequence shown here is derived from an EMBL/GenBank/DDBJ whole genome shotgun (WGS) entry which is preliminary data.</text>
</comment>
<dbReference type="Proteomes" id="UP000660110">
    <property type="component" value="Unassembled WGS sequence"/>
</dbReference>
<dbReference type="InterPro" id="IPR002109">
    <property type="entry name" value="Glutaredoxin"/>
</dbReference>
<dbReference type="Pfam" id="PF00462">
    <property type="entry name" value="Glutaredoxin"/>
    <property type="match status" value="1"/>
</dbReference>
<dbReference type="InterPro" id="IPR051548">
    <property type="entry name" value="Grx-like_ET"/>
</dbReference>
<organism evidence="2 3">
    <name type="scientific">Halobacillus andaensis</name>
    <dbReference type="NCBI Taxonomy" id="1176239"/>
    <lineage>
        <taxon>Bacteria</taxon>
        <taxon>Bacillati</taxon>
        <taxon>Bacillota</taxon>
        <taxon>Bacilli</taxon>
        <taxon>Bacillales</taxon>
        <taxon>Bacillaceae</taxon>
        <taxon>Halobacillus</taxon>
    </lineage>
</organism>
<gene>
    <name evidence="2" type="ORF">GCM10010954_35540</name>
</gene>
<evidence type="ECO:0000313" key="2">
    <source>
        <dbReference type="EMBL" id="GGF33280.1"/>
    </source>
</evidence>
<dbReference type="AlphaFoldDB" id="A0A917BDF8"/>
<dbReference type="InterPro" id="IPR036249">
    <property type="entry name" value="Thioredoxin-like_sf"/>
</dbReference>
<reference evidence="2" key="2">
    <citation type="submission" date="2020-09" db="EMBL/GenBank/DDBJ databases">
        <authorList>
            <person name="Sun Q."/>
            <person name="Zhou Y."/>
        </authorList>
    </citation>
    <scope>NUCLEOTIDE SEQUENCE</scope>
    <source>
        <strain evidence="2">CGMCC 1.12153</strain>
    </source>
</reference>
<dbReference type="GO" id="GO:0045454">
    <property type="term" value="P:cell redox homeostasis"/>
    <property type="evidence" value="ECO:0007669"/>
    <property type="project" value="TreeGrafter"/>
</dbReference>
<proteinExistence type="predicted"/>
<sequence>MSQQRVVVYTSDHCTHCKKVLSKLTEWEIDYKEKNITQDKSYFKELQKQKVYGTPATFIDDDKVLGYQERSLKRALGIQDAGRFQNADTIHFS</sequence>
<feature type="domain" description="Glutaredoxin" evidence="1">
    <location>
        <begin position="6"/>
        <end position="62"/>
    </location>
</feature>
<evidence type="ECO:0000259" key="1">
    <source>
        <dbReference type="Pfam" id="PF00462"/>
    </source>
</evidence>
<dbReference type="SUPFAM" id="SSF52833">
    <property type="entry name" value="Thioredoxin-like"/>
    <property type="match status" value="1"/>
</dbReference>
<dbReference type="PANTHER" id="PTHR34386">
    <property type="entry name" value="GLUTAREDOXIN"/>
    <property type="match status" value="1"/>
</dbReference>
<protein>
    <recommendedName>
        <fullName evidence="1">Glutaredoxin domain-containing protein</fullName>
    </recommendedName>
</protein>
<dbReference type="EMBL" id="BMEL01000005">
    <property type="protein sequence ID" value="GGF33280.1"/>
    <property type="molecule type" value="Genomic_DNA"/>
</dbReference>
<reference evidence="2" key="1">
    <citation type="journal article" date="2014" name="Int. J. Syst. Evol. Microbiol.">
        <title>Complete genome sequence of Corynebacterium casei LMG S-19264T (=DSM 44701T), isolated from a smear-ripened cheese.</title>
        <authorList>
            <consortium name="US DOE Joint Genome Institute (JGI-PGF)"/>
            <person name="Walter F."/>
            <person name="Albersmeier A."/>
            <person name="Kalinowski J."/>
            <person name="Ruckert C."/>
        </authorList>
    </citation>
    <scope>NUCLEOTIDE SEQUENCE</scope>
    <source>
        <strain evidence="2">CGMCC 1.12153</strain>
    </source>
</reference>
<evidence type="ECO:0000313" key="3">
    <source>
        <dbReference type="Proteomes" id="UP000660110"/>
    </source>
</evidence>
<dbReference type="PANTHER" id="PTHR34386:SF1">
    <property type="entry name" value="GLUTAREDOXIN-LIKE PROTEIN NRDH"/>
    <property type="match status" value="1"/>
</dbReference>
<keyword evidence="3" id="KW-1185">Reference proteome</keyword>
<accession>A0A917BDF8</accession>
<dbReference type="PROSITE" id="PS51354">
    <property type="entry name" value="GLUTAREDOXIN_2"/>
    <property type="match status" value="1"/>
</dbReference>
<dbReference type="Gene3D" id="3.40.30.10">
    <property type="entry name" value="Glutaredoxin"/>
    <property type="match status" value="1"/>
</dbReference>
<name>A0A917BDF8_HALAA</name>
<dbReference type="RefSeq" id="WP_188378886.1">
    <property type="nucleotide sequence ID" value="NZ_BMEL01000005.1"/>
</dbReference>
<dbReference type="GO" id="GO:0009055">
    <property type="term" value="F:electron transfer activity"/>
    <property type="evidence" value="ECO:0007669"/>
    <property type="project" value="TreeGrafter"/>
</dbReference>